<dbReference type="Proteomes" id="UP000000547">
    <property type="component" value="Chromosome"/>
</dbReference>
<organism evidence="3 4">
    <name type="scientific">Colwellia psychrerythraea (strain 34H / ATCC BAA-681)</name>
    <name type="common">Vibrio psychroerythus</name>
    <dbReference type="NCBI Taxonomy" id="167879"/>
    <lineage>
        <taxon>Bacteria</taxon>
        <taxon>Pseudomonadati</taxon>
        <taxon>Pseudomonadota</taxon>
        <taxon>Gammaproteobacteria</taxon>
        <taxon>Alteromonadales</taxon>
        <taxon>Colwelliaceae</taxon>
        <taxon>Colwellia</taxon>
    </lineage>
</organism>
<keyword evidence="3" id="KW-0269">Exonuclease</keyword>
<dbReference type="HOGENOM" id="CLU_830818_0_0_6"/>
<dbReference type="GO" id="GO:0004527">
    <property type="term" value="F:exonuclease activity"/>
    <property type="evidence" value="ECO:0007669"/>
    <property type="project" value="UniProtKB-KW"/>
</dbReference>
<name>Q47U88_COLP3</name>
<sequence length="334" mass="38830">MWDKKNKIFHYFVNFYFVACCLACLLVTLLPWWPTLNLFIIPKYLLLFGPRWWLLVIVLLMLLFWRFLSKRQFVIFPLLVALAFNYLDFQLPNLATLFANNNDKASQIKVITFNIGGGSKDELQLLVKYMKPDILLLQEALKVNLEVLFDQRYYSECISGLCILSKFPFQQTNRLNRKMFGGWGTFATFYNVITPYGELSLANIHLETPRSVLMGAIYRHPDQQLAESTESNRELEVNLLNLWATNRPYTIIAGDFNMPADENLYQQNFSLLNNVIEVKGFAFNRTKYTSWHGARIDHILYSDDISLSSVEVVERVKGDHRPVMATLVIKAVDR</sequence>
<dbReference type="Gene3D" id="3.60.10.10">
    <property type="entry name" value="Endonuclease/exonuclease/phosphatase"/>
    <property type="match status" value="1"/>
</dbReference>
<reference evidence="3" key="1">
    <citation type="journal article" date="2005" name="Proc. Natl. Acad. Sci. U.S.A.">
        <title>The psychrophilic lifestyle as revealed by the genome sequence of Colwellia psychrerythraea 34H through genomic and proteomic analyses.</title>
        <authorList>
            <person name="Methe B.A."/>
            <person name="Nelson K.E."/>
            <person name="Deming J.W."/>
            <person name="Momen B."/>
            <person name="Melamud E."/>
            <person name="Zhang X."/>
            <person name="Moult J."/>
            <person name="Madupu R."/>
            <person name="Nelson W.C."/>
            <person name="Dodson R.J."/>
            <person name="Brinkac L.M."/>
            <person name="Daugherty S.C."/>
            <person name="Durkin A.S."/>
            <person name="DeBoy R.T."/>
            <person name="Kolonay J.F."/>
            <person name="Sullivan S.A."/>
            <person name="Zhou L."/>
            <person name="Davidsen T.M."/>
            <person name="Wu M."/>
            <person name="Huston A.L."/>
            <person name="Lewis M."/>
            <person name="Weaver B."/>
            <person name="Weidman J.F."/>
            <person name="Khouri H."/>
            <person name="Utterback T.R."/>
            <person name="Feldblyum T.V."/>
            <person name="Fraser C.M."/>
        </authorList>
    </citation>
    <scope>NUCLEOTIDE SEQUENCE [LARGE SCALE GENOMIC DNA]</scope>
    <source>
        <strain evidence="3">34H</strain>
    </source>
</reference>
<keyword evidence="1" id="KW-1133">Transmembrane helix</keyword>
<accession>Q47U88</accession>
<keyword evidence="3" id="KW-0540">Nuclease</keyword>
<keyword evidence="1" id="KW-0812">Transmembrane</keyword>
<dbReference type="Pfam" id="PF03372">
    <property type="entry name" value="Exo_endo_phos"/>
    <property type="match status" value="1"/>
</dbReference>
<dbReference type="RefSeq" id="WP_011045715.1">
    <property type="nucleotide sequence ID" value="NC_003910.7"/>
</dbReference>
<protein>
    <submittedName>
        <fullName evidence="3">Endonuclease/exonuclease/phosphatase family</fullName>
    </submittedName>
</protein>
<evidence type="ECO:0000313" key="3">
    <source>
        <dbReference type="EMBL" id="AAZ28433.1"/>
    </source>
</evidence>
<proteinExistence type="predicted"/>
<dbReference type="InterPro" id="IPR005135">
    <property type="entry name" value="Endo/exonuclease/phosphatase"/>
</dbReference>
<dbReference type="KEGG" id="cps:CPS_4996"/>
<keyword evidence="1" id="KW-0472">Membrane</keyword>
<dbReference type="SUPFAM" id="SSF56219">
    <property type="entry name" value="DNase I-like"/>
    <property type="match status" value="1"/>
</dbReference>
<evidence type="ECO:0000259" key="2">
    <source>
        <dbReference type="Pfam" id="PF03372"/>
    </source>
</evidence>
<feature type="transmembrane region" description="Helical" evidence="1">
    <location>
        <begin position="72"/>
        <end position="89"/>
    </location>
</feature>
<dbReference type="STRING" id="167879.CPS_4996"/>
<gene>
    <name evidence="3" type="ordered locus">CPS_4996</name>
</gene>
<dbReference type="EMBL" id="CP000083">
    <property type="protein sequence ID" value="AAZ28433.1"/>
    <property type="molecule type" value="Genomic_DNA"/>
</dbReference>
<dbReference type="InterPro" id="IPR036691">
    <property type="entry name" value="Endo/exonu/phosph_ase_sf"/>
</dbReference>
<evidence type="ECO:0000256" key="1">
    <source>
        <dbReference type="SAM" id="Phobius"/>
    </source>
</evidence>
<evidence type="ECO:0000313" key="4">
    <source>
        <dbReference type="Proteomes" id="UP000000547"/>
    </source>
</evidence>
<dbReference type="AlphaFoldDB" id="Q47U88"/>
<dbReference type="GO" id="GO:0004519">
    <property type="term" value="F:endonuclease activity"/>
    <property type="evidence" value="ECO:0007669"/>
    <property type="project" value="UniProtKB-KW"/>
</dbReference>
<feature type="transmembrane region" description="Helical" evidence="1">
    <location>
        <begin position="12"/>
        <end position="33"/>
    </location>
</feature>
<feature type="domain" description="Endonuclease/exonuclease/phosphatase" evidence="2">
    <location>
        <begin position="111"/>
        <end position="320"/>
    </location>
</feature>
<keyword evidence="3" id="KW-0255">Endonuclease</keyword>
<keyword evidence="3" id="KW-0378">Hydrolase</keyword>
<feature type="transmembrane region" description="Helical" evidence="1">
    <location>
        <begin position="45"/>
        <end position="65"/>
    </location>
</feature>